<proteinExistence type="predicted"/>
<evidence type="ECO:0000313" key="2">
    <source>
        <dbReference type="EMBL" id="KIP04722.1"/>
    </source>
</evidence>
<dbReference type="EMBL" id="KN840564">
    <property type="protein sequence ID" value="KIP04722.1"/>
    <property type="molecule type" value="Genomic_DNA"/>
</dbReference>
<dbReference type="AlphaFoldDB" id="A0A0C3S400"/>
<gene>
    <name evidence="2" type="ORF">PHLGIDRAFT_181770</name>
</gene>
<keyword evidence="3" id="KW-1185">Reference proteome</keyword>
<feature type="region of interest" description="Disordered" evidence="1">
    <location>
        <begin position="1"/>
        <end position="44"/>
    </location>
</feature>
<reference evidence="2 3" key="1">
    <citation type="journal article" date="2014" name="PLoS Genet.">
        <title>Analysis of the Phlebiopsis gigantea genome, transcriptome and secretome provides insight into its pioneer colonization strategies of wood.</title>
        <authorList>
            <person name="Hori C."/>
            <person name="Ishida T."/>
            <person name="Igarashi K."/>
            <person name="Samejima M."/>
            <person name="Suzuki H."/>
            <person name="Master E."/>
            <person name="Ferreira P."/>
            <person name="Ruiz-Duenas F.J."/>
            <person name="Held B."/>
            <person name="Canessa P."/>
            <person name="Larrondo L.F."/>
            <person name="Schmoll M."/>
            <person name="Druzhinina I.S."/>
            <person name="Kubicek C.P."/>
            <person name="Gaskell J.A."/>
            <person name="Kersten P."/>
            <person name="St John F."/>
            <person name="Glasner J."/>
            <person name="Sabat G."/>
            <person name="Splinter BonDurant S."/>
            <person name="Syed K."/>
            <person name="Yadav J."/>
            <person name="Mgbeahuruike A.C."/>
            <person name="Kovalchuk A."/>
            <person name="Asiegbu F.O."/>
            <person name="Lackner G."/>
            <person name="Hoffmeister D."/>
            <person name="Rencoret J."/>
            <person name="Gutierrez A."/>
            <person name="Sun H."/>
            <person name="Lindquist E."/>
            <person name="Barry K."/>
            <person name="Riley R."/>
            <person name="Grigoriev I.V."/>
            <person name="Henrissat B."/>
            <person name="Kues U."/>
            <person name="Berka R.M."/>
            <person name="Martinez A.T."/>
            <person name="Covert S.F."/>
            <person name="Blanchette R.A."/>
            <person name="Cullen D."/>
        </authorList>
    </citation>
    <scope>NUCLEOTIDE SEQUENCE [LARGE SCALE GENOMIC DNA]</scope>
    <source>
        <strain evidence="2 3">11061_1 CR5-6</strain>
    </source>
</reference>
<feature type="region of interest" description="Disordered" evidence="1">
    <location>
        <begin position="79"/>
        <end position="103"/>
    </location>
</feature>
<sequence length="165" mass="18825">MRSRCEYPRSGHHLRPTKTPSHLPPLPRTSVTSPSIITPRISPLPTPLPRPGLYASLNDPTCFKVGEMLERPFLDLETSRPEHSTDLHTPSRSHAPLRRFSGRPAAWGPRPALSCWLARRSSPRPSRLRATVHWHQLPAPRGRRPPRTEESSWRGILARWTRLGR</sequence>
<protein>
    <submittedName>
        <fullName evidence="2">Uncharacterized protein</fullName>
    </submittedName>
</protein>
<dbReference type="Proteomes" id="UP000053257">
    <property type="component" value="Unassembled WGS sequence"/>
</dbReference>
<accession>A0A0C3S400</accession>
<dbReference type="HOGENOM" id="CLU_1611389_0_0_1"/>
<evidence type="ECO:0000256" key="1">
    <source>
        <dbReference type="SAM" id="MobiDB-lite"/>
    </source>
</evidence>
<organism evidence="2 3">
    <name type="scientific">Phlebiopsis gigantea (strain 11061_1 CR5-6)</name>
    <name type="common">White-rot fungus</name>
    <name type="synonym">Peniophora gigantea</name>
    <dbReference type="NCBI Taxonomy" id="745531"/>
    <lineage>
        <taxon>Eukaryota</taxon>
        <taxon>Fungi</taxon>
        <taxon>Dikarya</taxon>
        <taxon>Basidiomycota</taxon>
        <taxon>Agaricomycotina</taxon>
        <taxon>Agaricomycetes</taxon>
        <taxon>Polyporales</taxon>
        <taxon>Phanerochaetaceae</taxon>
        <taxon>Phlebiopsis</taxon>
    </lineage>
</organism>
<name>A0A0C3S400_PHLG1</name>
<evidence type="ECO:0000313" key="3">
    <source>
        <dbReference type="Proteomes" id="UP000053257"/>
    </source>
</evidence>